<name>A0A2T2YCN6_9BACT</name>
<organism evidence="4 5">
    <name type="scientific">Adhaeribacter arboris</name>
    <dbReference type="NCBI Taxonomy" id="2072846"/>
    <lineage>
        <taxon>Bacteria</taxon>
        <taxon>Pseudomonadati</taxon>
        <taxon>Bacteroidota</taxon>
        <taxon>Cytophagia</taxon>
        <taxon>Cytophagales</taxon>
        <taxon>Hymenobacteraceae</taxon>
        <taxon>Adhaeribacter</taxon>
    </lineage>
</organism>
<feature type="domain" description="DUF11" evidence="2">
    <location>
        <begin position="1636"/>
        <end position="1735"/>
    </location>
</feature>
<reference evidence="4 5" key="1">
    <citation type="submission" date="2018-03" db="EMBL/GenBank/DDBJ databases">
        <title>Adhaeribacter sp. HMF7605 Genome sequencing and assembly.</title>
        <authorList>
            <person name="Kang H."/>
            <person name="Kang J."/>
            <person name="Cha I."/>
            <person name="Kim H."/>
            <person name="Joh K."/>
        </authorList>
    </citation>
    <scope>NUCLEOTIDE SEQUENCE [LARGE SCALE GENOMIC DNA]</scope>
    <source>
        <strain evidence="4 5">HMF7605</strain>
    </source>
</reference>
<feature type="region of interest" description="Disordered" evidence="1">
    <location>
        <begin position="226"/>
        <end position="258"/>
    </location>
</feature>
<dbReference type="PANTHER" id="PTHR34819:SF3">
    <property type="entry name" value="CELL SURFACE PROTEIN"/>
    <property type="match status" value="1"/>
</dbReference>
<dbReference type="Gene3D" id="2.60.40.1170">
    <property type="entry name" value="Mu homology domain, subdomain B"/>
    <property type="match status" value="6"/>
</dbReference>
<feature type="domain" description="DUF11" evidence="2">
    <location>
        <begin position="644"/>
        <end position="758"/>
    </location>
</feature>
<feature type="compositionally biased region" description="Gly residues" evidence="1">
    <location>
        <begin position="244"/>
        <end position="258"/>
    </location>
</feature>
<feature type="domain" description="DUF11" evidence="2">
    <location>
        <begin position="765"/>
        <end position="879"/>
    </location>
</feature>
<dbReference type="Pfam" id="PF18962">
    <property type="entry name" value="Por_Secre_tail"/>
    <property type="match status" value="1"/>
</dbReference>
<dbReference type="PANTHER" id="PTHR34819">
    <property type="entry name" value="LARGE CYSTEINE-RICH PERIPLASMIC PROTEIN OMCB"/>
    <property type="match status" value="1"/>
</dbReference>
<evidence type="ECO:0008006" key="6">
    <source>
        <dbReference type="Google" id="ProtNLM"/>
    </source>
</evidence>
<feature type="region of interest" description="Disordered" evidence="1">
    <location>
        <begin position="1348"/>
        <end position="1368"/>
    </location>
</feature>
<comment type="caution">
    <text evidence="4">The sequence shown here is derived from an EMBL/GenBank/DDBJ whole genome shotgun (WGS) entry which is preliminary data.</text>
</comment>
<feature type="domain" description="DUF11" evidence="2">
    <location>
        <begin position="886"/>
        <end position="1000"/>
    </location>
</feature>
<feature type="domain" description="DUF11" evidence="2">
    <location>
        <begin position="1374"/>
        <end position="1489"/>
    </location>
</feature>
<gene>
    <name evidence="4" type="ORF">AHMF7605_06900</name>
</gene>
<feature type="domain" description="DUF11" evidence="2">
    <location>
        <begin position="1007"/>
        <end position="1121"/>
    </location>
</feature>
<feature type="domain" description="DUF11" evidence="2">
    <location>
        <begin position="1742"/>
        <end position="1853"/>
    </location>
</feature>
<dbReference type="InterPro" id="IPR051172">
    <property type="entry name" value="Chlamydia_OmcB"/>
</dbReference>
<evidence type="ECO:0000259" key="2">
    <source>
        <dbReference type="Pfam" id="PF01345"/>
    </source>
</evidence>
<feature type="domain" description="Secretion system C-terminal sorting" evidence="3">
    <location>
        <begin position="2485"/>
        <end position="2553"/>
    </location>
</feature>
<dbReference type="NCBIfam" id="TIGR04183">
    <property type="entry name" value="Por_Secre_tail"/>
    <property type="match status" value="1"/>
</dbReference>
<keyword evidence="5" id="KW-1185">Reference proteome</keyword>
<evidence type="ECO:0000256" key="1">
    <source>
        <dbReference type="SAM" id="MobiDB-lite"/>
    </source>
</evidence>
<dbReference type="InterPro" id="IPR001434">
    <property type="entry name" value="OmcB-like_DUF11"/>
</dbReference>
<dbReference type="Proteomes" id="UP000240357">
    <property type="component" value="Unassembled WGS sequence"/>
</dbReference>
<sequence>MAAGSTSLSLGTSTGSTTPINKGDLILIIQMQGADISTSNTSAYGAGTTTASGNISNANFIAGKYEYALAANNVATSGGTLNLTSGTVNAYSTSDYGAAGTTGQFRYQVIRVPQFSAITLTAGITATPWNGSTGGVVAMDVAGRLNFNGQTINAAGAGFRGGAGRVLAGTTGLLNGDYRSLSTQAANAQKGEGTAGTPANVFANGALLNTAVEGYVNGSMGRGAPGNAGGGGNDGNPTANDQNSGGGGGANGGTGGKGGNAWSSGATVGGFGGTGFNVVAPGRLVMGGGGGAGSTNNGSGNLLNGLASSGAAGGGIVMVRAGTITGTGTINANGASGNTSVTNDGSGGGGAGGSVLITAASGAINTITVTATGGTGGSNTGGGSSHGPGGGGGGGVIFSSSALAAASSVAGGTNGLTLTATATPVAYGATSGTTGILNNAVTSGQLTNSASGAGCLPILTVVKSTSTPTVYRLSGGTQATYTITVNNTGGSAQGVRVTDALPANVTYNATTSITLGTGSYDDAGLTASKAAVLTTTTATISPAAGTATPTWGTFYIPSGGSVQIIFTVNISNSAALNTAIQNSASASYLDPTRTSFSRLVTMDIVSADNKTYETGASAGADVPGSNYTGTSATSEDVTVKLPVDVAVTNTVSAGAYYVGKEVTYTVTATNNSSASSTGLVITDLLPAGLTFVSATPVIGSYNSTNGAWTIGSLANGASTTLTIKAIPNAAGNITTSATITNQTEPDEVTTNNSASNTISVGTPADVAVTNAVAAGPYYNGVNTTFTVTAKNNGPNTATGITILDQLPASLELVSATPSTGTYNSTSGNWTIASLANTATATLTLLVKPKTIGNIGTTATKTAENEFDNNTANDAASASINVSANADLIVTNSVAAGPYYRGVQTTYTVTVNNAGPDAASGVIIKDLLPAGLTFNSATPSVGTYDNTTGNWSIGSLAKDATVTLTIRATPNTTNSITTTAAVAAQTEYDAVPANNSSSNTIYPNPSADIAITHTAAAGPHYNGVNTTFTVTARNNGISNATNVSVLDQLPAGLQLVSATPSDGTYNSATGIWDVGNLVVNTQATLTLVVKPTTTGPISTTASKNGATEFDNVLSNDQATASINVTANADLAVTNTVSASPYVVGTDVTYTVTVTNNGPDATSAVSITDQLPAGLTFKSYTASTGTYNSTTGIWTVGALANGASQTLTLVAAPNTTSTITTTASVSNSSIHDSQTSNNAASNSINVNAKPVADIVVTNTAAPGPYYNKVQTTFTVTAKNNGPDATSGVQVTDVLPAGLTLISAVPSVGTYNSTSGVWNIGSIGSGVTQTLVLTVEPNTIGDQVTLASKTAQATTENDNVPGNNSEGRTISVNPNADIGINITVGNGPFYVGDFPVFTAKVRNNGPNTATNVQFYDNRPGAFDIPTINTTTTTGTYNRATGYWDIPSLAPGEEATITLTGKLIRSGAISFLVSKSGETQYDSNPGNNEDFASIYVNPASDIEVTNTVSAAPYSNGTEVTYTVSAKNLGPSPGSGIKITDKLPNGLQFVRATATSGTYDVTSGIWDIGNIALNATQTLTLVAKPTQAGTFTTTATKTAQNENDKVSANNSSENTISVGASADVSASFSVTPGPYYNGVTPTTFTGTITNNGPDAATGIIYYDNRPSGSNVNVQGITTSQGTYDPLTGYWNVGTLAPGASATFKVETLPSATGTTNIIISKTGQSQTDPVPANNDATITINVQEAADIALTSAQSSPPYFTSQQATFTITATNNGANDATALAVTHVLPAGLTLVSANPAVGSYNPSTGIWQIGNLAKSTSTTITFTVIPTAAGQYTVQSSKSAATEYDAVASNNSVNTVFNNVLIHQPAVYTAVAARNVDSYTNGQSLATVADPDGAISTAQITSGTLPAGVAFNTTTGEFTVADKSLLVPGSYSFQVKTTDPLGGQSTPSVTLTFLPDAEAAVIVFTAKNFYDYRNNDILATFTDDDGAVTSTTLIAGPLPNGVTMPDGHIIVSNRFLVRPGSYPITVRTLDATGGTTDKAITLILTQDRDGDGISDFSDIDDNNDGITDLISNSNIDPYGDANNDGNFNYYDPTFVHPKYGAFRDINNDQINDWFDIDLDGIINSLDLDMDGDGIANTREANRGIAPSNYNATLGRYGGVVGTNGMPDFAETSADNGITSLPMPDSDGDSFLDFLDLDADNDGIPDNVEAQTTAGYIAPNQIDDDSDGIVSVYDGTENGQPLIPINTDGAYVISDNLPDYLDLDSDNDTSSDYYEAFDSNHDKKALDNLLQRAQAFEASSNRGYYLTTDSNTFQDGDNVPDWLEKQGANPNFLSASNATYYRDTDKDGLVDLFDANNFGMVVSPSVSNNVADFRSVENIVPLPVELLKFEVKNINSQVILTWATASEKNSDYFVIERSSDGKTFTSIGQVKAAGTSNQMKEYSFIDLASLSGTAYYRLKQVDFNAISKYSKIIAVDIKLRRVTVTRLYPNPAQDKVNLAFSAVASGTAAIDIMDAQGRKIKTRPVSVTSGKNTIVLNIQDLATGVYVLYLNGSSVQATVPLIKN</sequence>
<dbReference type="Pfam" id="PF01345">
    <property type="entry name" value="DUF11"/>
    <property type="match status" value="10"/>
</dbReference>
<protein>
    <recommendedName>
        <fullName evidence="6">DUF11 domain-containing protein</fullName>
    </recommendedName>
</protein>
<evidence type="ECO:0000259" key="3">
    <source>
        <dbReference type="Pfam" id="PF18962"/>
    </source>
</evidence>
<feature type="domain" description="DUF11" evidence="2">
    <location>
        <begin position="1251"/>
        <end position="1366"/>
    </location>
</feature>
<proteinExistence type="predicted"/>
<feature type="domain" description="DUF11" evidence="2">
    <location>
        <begin position="1497"/>
        <end position="1611"/>
    </location>
</feature>
<dbReference type="Gene3D" id="2.60.40.10">
    <property type="entry name" value="Immunoglobulins"/>
    <property type="match status" value="4"/>
</dbReference>
<evidence type="ECO:0000313" key="5">
    <source>
        <dbReference type="Proteomes" id="UP000240357"/>
    </source>
</evidence>
<accession>A0A2T2YCN6</accession>
<dbReference type="InterPro" id="IPR026444">
    <property type="entry name" value="Secre_tail"/>
</dbReference>
<dbReference type="InterPro" id="IPR013783">
    <property type="entry name" value="Ig-like_fold"/>
</dbReference>
<dbReference type="EMBL" id="PYFT01000001">
    <property type="protein sequence ID" value="PSR53277.1"/>
    <property type="molecule type" value="Genomic_DNA"/>
</dbReference>
<dbReference type="InterPro" id="IPR047589">
    <property type="entry name" value="DUF11_rpt"/>
</dbReference>
<feature type="domain" description="DUF11" evidence="2">
    <location>
        <begin position="1128"/>
        <end position="1241"/>
    </location>
</feature>
<dbReference type="Pfam" id="PF05345">
    <property type="entry name" value="He_PIG"/>
    <property type="match status" value="1"/>
</dbReference>
<evidence type="ECO:0000313" key="4">
    <source>
        <dbReference type="EMBL" id="PSR53277.1"/>
    </source>
</evidence>
<dbReference type="NCBIfam" id="TIGR01451">
    <property type="entry name" value="B_ant_repeat"/>
    <property type="match status" value="9"/>
</dbReference>